<reference evidence="1" key="1">
    <citation type="journal article" date="2023" name="G3 (Bethesda)">
        <title>A reference genome for the long-term kleptoplast-retaining sea slug Elysia crispata morphotype clarki.</title>
        <authorList>
            <person name="Eastman K.E."/>
            <person name="Pendleton A.L."/>
            <person name="Shaikh M.A."/>
            <person name="Suttiyut T."/>
            <person name="Ogas R."/>
            <person name="Tomko P."/>
            <person name="Gavelis G."/>
            <person name="Widhalm J.R."/>
            <person name="Wisecaver J.H."/>
        </authorList>
    </citation>
    <scope>NUCLEOTIDE SEQUENCE</scope>
    <source>
        <strain evidence="1">ECLA1</strain>
    </source>
</reference>
<keyword evidence="2" id="KW-1185">Reference proteome</keyword>
<comment type="caution">
    <text evidence="1">The sequence shown here is derived from an EMBL/GenBank/DDBJ whole genome shotgun (WGS) entry which is preliminary data.</text>
</comment>
<evidence type="ECO:0000313" key="2">
    <source>
        <dbReference type="Proteomes" id="UP001283361"/>
    </source>
</evidence>
<accession>A0AAE1B7J3</accession>
<proteinExistence type="predicted"/>
<dbReference type="Proteomes" id="UP001283361">
    <property type="component" value="Unassembled WGS sequence"/>
</dbReference>
<dbReference type="EMBL" id="JAWDGP010000422">
    <property type="protein sequence ID" value="KAK3800665.1"/>
    <property type="molecule type" value="Genomic_DNA"/>
</dbReference>
<sequence>MDLATFKRNLLRQLVENAAGLMPAGERAKTPGCRNTQIERFQVMPPKISRKRKQQLGLAGLELEMEMASLLCQSQLYQRSNHLFQLRSHNRSPPNP</sequence>
<name>A0AAE1B7J3_9GAST</name>
<organism evidence="1 2">
    <name type="scientific">Elysia crispata</name>
    <name type="common">lettuce slug</name>
    <dbReference type="NCBI Taxonomy" id="231223"/>
    <lineage>
        <taxon>Eukaryota</taxon>
        <taxon>Metazoa</taxon>
        <taxon>Spiralia</taxon>
        <taxon>Lophotrochozoa</taxon>
        <taxon>Mollusca</taxon>
        <taxon>Gastropoda</taxon>
        <taxon>Heterobranchia</taxon>
        <taxon>Euthyneura</taxon>
        <taxon>Panpulmonata</taxon>
        <taxon>Sacoglossa</taxon>
        <taxon>Placobranchoidea</taxon>
        <taxon>Plakobranchidae</taxon>
        <taxon>Elysia</taxon>
    </lineage>
</organism>
<evidence type="ECO:0000313" key="1">
    <source>
        <dbReference type="EMBL" id="KAK3800665.1"/>
    </source>
</evidence>
<protein>
    <submittedName>
        <fullName evidence="1">Uncharacterized protein</fullName>
    </submittedName>
</protein>
<dbReference type="AlphaFoldDB" id="A0AAE1B7J3"/>
<gene>
    <name evidence="1" type="ORF">RRG08_003072</name>
</gene>